<protein>
    <submittedName>
        <fullName evidence="1">Uncharacterized protein</fullName>
    </submittedName>
</protein>
<sequence>MRPSTTTAALPTSREVPTVRVWPFNRRRRVQPIDRTGPATVYPHRLGALSPAAAGEAESRACSVAFWNEPTQILNPIRLTHGQRTGYRLPGDTQ</sequence>
<dbReference type="Proteomes" id="UP000199699">
    <property type="component" value="Unassembled WGS sequence"/>
</dbReference>
<gene>
    <name evidence="1" type="ORF">GA0070616_1352</name>
</gene>
<organism evidence="1 2">
    <name type="scientific">Micromonospora nigra</name>
    <dbReference type="NCBI Taxonomy" id="145857"/>
    <lineage>
        <taxon>Bacteria</taxon>
        <taxon>Bacillati</taxon>
        <taxon>Actinomycetota</taxon>
        <taxon>Actinomycetes</taxon>
        <taxon>Micromonosporales</taxon>
        <taxon>Micromonosporaceae</taxon>
        <taxon>Micromonospora</taxon>
    </lineage>
</organism>
<dbReference type="STRING" id="145857.GA0070616_1352"/>
<evidence type="ECO:0000313" key="1">
    <source>
        <dbReference type="EMBL" id="SCL17759.1"/>
    </source>
</evidence>
<dbReference type="AlphaFoldDB" id="A0A1C6RKS2"/>
<dbReference type="EMBL" id="FMHT01000003">
    <property type="protein sequence ID" value="SCL17759.1"/>
    <property type="molecule type" value="Genomic_DNA"/>
</dbReference>
<evidence type="ECO:0000313" key="2">
    <source>
        <dbReference type="Proteomes" id="UP000199699"/>
    </source>
</evidence>
<name>A0A1C6RKS2_9ACTN</name>
<reference evidence="1 2" key="1">
    <citation type="submission" date="2016-06" db="EMBL/GenBank/DDBJ databases">
        <authorList>
            <person name="Kjaerup R.B."/>
            <person name="Dalgaard T.S."/>
            <person name="Juul-Madsen H.R."/>
        </authorList>
    </citation>
    <scope>NUCLEOTIDE SEQUENCE [LARGE SCALE GENOMIC DNA]</scope>
    <source>
        <strain evidence="1 2">DSM 43818</strain>
    </source>
</reference>
<accession>A0A1C6RKS2</accession>
<keyword evidence="2" id="KW-1185">Reference proteome</keyword>
<proteinExistence type="predicted"/>